<evidence type="ECO:0000313" key="4">
    <source>
        <dbReference type="Proteomes" id="UP000791080"/>
    </source>
</evidence>
<accession>A0ABT1JFR9</accession>
<keyword evidence="4" id="KW-1185">Reference proteome</keyword>
<dbReference type="PANTHER" id="PTHR34406:SF1">
    <property type="entry name" value="PROTEIN YCEI"/>
    <property type="match status" value="1"/>
</dbReference>
<organism evidence="3 4">
    <name type="scientific">Actinoalloteichus caeruleus DSM 43889</name>
    <dbReference type="NCBI Taxonomy" id="1120930"/>
    <lineage>
        <taxon>Bacteria</taxon>
        <taxon>Bacillati</taxon>
        <taxon>Actinomycetota</taxon>
        <taxon>Actinomycetes</taxon>
        <taxon>Pseudonocardiales</taxon>
        <taxon>Pseudonocardiaceae</taxon>
        <taxon>Actinoalloteichus</taxon>
        <taxon>Actinoalloteichus cyanogriseus</taxon>
    </lineage>
</organism>
<proteinExistence type="inferred from homology"/>
<sequence>MSAAGDSDVDDGQGIAAGVFTIDPARSGISFRTRAMWGLLGVRGTFSVESGKVEVGEPATTSTVEAVVSAASFASGIPQRDEHVRSSDYLDVANHPRIVFVSDRFEWTGTRGTLQGRLTVRDVTRPVKLDVTSVTGGERELTARATTTIDRFDFEVTTARGMTGRKLQLTLDVVATR</sequence>
<evidence type="ECO:0000256" key="1">
    <source>
        <dbReference type="ARBA" id="ARBA00008812"/>
    </source>
</evidence>
<evidence type="ECO:0000313" key="3">
    <source>
        <dbReference type="EMBL" id="MCP2330626.1"/>
    </source>
</evidence>
<dbReference type="SUPFAM" id="SSF101874">
    <property type="entry name" value="YceI-like"/>
    <property type="match status" value="1"/>
</dbReference>
<dbReference type="PANTHER" id="PTHR34406">
    <property type="entry name" value="PROTEIN YCEI"/>
    <property type="match status" value="1"/>
</dbReference>
<feature type="domain" description="Lipid/polyisoprenoid-binding YceI-like" evidence="2">
    <location>
        <begin position="19"/>
        <end position="176"/>
    </location>
</feature>
<reference evidence="3 4" key="2">
    <citation type="submission" date="2022-06" db="EMBL/GenBank/DDBJ databases">
        <title>Genomic Encyclopedia of Type Strains, Phase I: the one thousand microbial genomes (KMG-I) project.</title>
        <authorList>
            <person name="Kyrpides N."/>
        </authorList>
    </citation>
    <scope>NUCLEOTIDE SEQUENCE [LARGE SCALE GENOMIC DNA]</scope>
    <source>
        <strain evidence="3 4">DSM 43889</strain>
    </source>
</reference>
<comment type="similarity">
    <text evidence="1">Belongs to the UPF0312 family.</text>
</comment>
<dbReference type="Proteomes" id="UP000791080">
    <property type="component" value="Unassembled WGS sequence"/>
</dbReference>
<dbReference type="Pfam" id="PF04264">
    <property type="entry name" value="YceI"/>
    <property type="match status" value="1"/>
</dbReference>
<dbReference type="InterPro" id="IPR007372">
    <property type="entry name" value="Lipid/polyisoprenoid-bd_YceI"/>
</dbReference>
<dbReference type="EMBL" id="AUBJ02000001">
    <property type="protein sequence ID" value="MCP2330626.1"/>
    <property type="molecule type" value="Genomic_DNA"/>
</dbReference>
<comment type="caution">
    <text evidence="3">The sequence shown here is derived from an EMBL/GenBank/DDBJ whole genome shotgun (WGS) entry which is preliminary data.</text>
</comment>
<dbReference type="Gene3D" id="2.40.128.110">
    <property type="entry name" value="Lipid/polyisoprenoid-binding, YceI-like"/>
    <property type="match status" value="1"/>
</dbReference>
<dbReference type="SMART" id="SM00867">
    <property type="entry name" value="YceI"/>
    <property type="match status" value="1"/>
</dbReference>
<evidence type="ECO:0000259" key="2">
    <source>
        <dbReference type="SMART" id="SM00867"/>
    </source>
</evidence>
<reference evidence="3 4" key="1">
    <citation type="submission" date="2013-07" db="EMBL/GenBank/DDBJ databases">
        <authorList>
            <consortium name="DOE Joint Genome Institute"/>
            <person name="Reeve W."/>
            <person name="Huntemann M."/>
            <person name="Han J."/>
            <person name="Chen A."/>
            <person name="Kyrpides N."/>
            <person name="Mavromatis K."/>
            <person name="Markowitz V."/>
            <person name="Palaniappan K."/>
            <person name="Ivanova N."/>
            <person name="Schaumberg A."/>
            <person name="Pati A."/>
            <person name="Liolios K."/>
            <person name="Nordberg H.P."/>
            <person name="Cantor M.N."/>
            <person name="Hua S.X."/>
            <person name="Woyke T."/>
        </authorList>
    </citation>
    <scope>NUCLEOTIDE SEQUENCE [LARGE SCALE GENOMIC DNA]</scope>
    <source>
        <strain evidence="3 4">DSM 43889</strain>
    </source>
</reference>
<gene>
    <name evidence="3" type="ORF">G443_000896</name>
</gene>
<name>A0ABT1JFR9_ACTCY</name>
<dbReference type="InterPro" id="IPR036761">
    <property type="entry name" value="TTHA0802/YceI-like_sf"/>
</dbReference>
<protein>
    <submittedName>
        <fullName evidence="3">Polyisoprenoid-binding protein YceI</fullName>
    </submittedName>
</protein>
<dbReference type="RefSeq" id="WP_026420356.1">
    <property type="nucleotide sequence ID" value="NZ_AUBJ02000001.1"/>
</dbReference>